<dbReference type="Pfam" id="PF13539">
    <property type="entry name" value="Peptidase_M15_4"/>
    <property type="match status" value="1"/>
</dbReference>
<comment type="caution">
    <text evidence="2">The sequence shown here is derived from an EMBL/GenBank/DDBJ whole genome shotgun (WGS) entry which is preliminary data.</text>
</comment>
<protein>
    <recommendedName>
        <fullName evidence="1">Peptidase M15C domain-containing protein</fullName>
    </recommendedName>
</protein>
<evidence type="ECO:0000259" key="1">
    <source>
        <dbReference type="Pfam" id="PF13539"/>
    </source>
</evidence>
<organism evidence="2 3">
    <name type="scientific">Deinococcus sedimenti</name>
    <dbReference type="NCBI Taxonomy" id="1867090"/>
    <lineage>
        <taxon>Bacteria</taxon>
        <taxon>Thermotogati</taxon>
        <taxon>Deinococcota</taxon>
        <taxon>Deinococci</taxon>
        <taxon>Deinococcales</taxon>
        <taxon>Deinococcaceae</taxon>
        <taxon>Deinococcus</taxon>
    </lineage>
</organism>
<dbReference type="InterPro" id="IPR009045">
    <property type="entry name" value="Zn_M74/Hedgehog-like"/>
</dbReference>
<name>A0ABQ2S9A1_9DEIO</name>
<evidence type="ECO:0000313" key="2">
    <source>
        <dbReference type="EMBL" id="GGS10310.1"/>
    </source>
</evidence>
<accession>A0ABQ2S9A1</accession>
<dbReference type="Gene3D" id="3.30.1380.10">
    <property type="match status" value="1"/>
</dbReference>
<dbReference type="RefSeq" id="WP_189074936.1">
    <property type="nucleotide sequence ID" value="NZ_BMQN01000028.1"/>
</dbReference>
<dbReference type="Proteomes" id="UP000644548">
    <property type="component" value="Unassembled WGS sequence"/>
</dbReference>
<keyword evidence="3" id="KW-1185">Reference proteome</keyword>
<evidence type="ECO:0000313" key="3">
    <source>
        <dbReference type="Proteomes" id="UP000644548"/>
    </source>
</evidence>
<reference evidence="3" key="1">
    <citation type="journal article" date="2019" name="Int. J. Syst. Evol. Microbiol.">
        <title>The Global Catalogue of Microorganisms (GCM) 10K type strain sequencing project: providing services to taxonomists for standard genome sequencing and annotation.</title>
        <authorList>
            <consortium name="The Broad Institute Genomics Platform"/>
            <consortium name="The Broad Institute Genome Sequencing Center for Infectious Disease"/>
            <person name="Wu L."/>
            <person name="Ma J."/>
        </authorList>
    </citation>
    <scope>NUCLEOTIDE SEQUENCE [LARGE SCALE GENOMIC DNA]</scope>
    <source>
        <strain evidence="3">JCM 31405</strain>
    </source>
</reference>
<gene>
    <name evidence="2" type="ORF">GCM10008960_40560</name>
</gene>
<dbReference type="InterPro" id="IPR039561">
    <property type="entry name" value="Peptidase_M15C"/>
</dbReference>
<sequence length="261" mass="28613">MTDWTALIGARPGGDSVQQLVAHYGNPLGPGAVVPRGSATFTPNPAWEAANLVTLQLSEFPGWPRYSNPAVHVTRIRVHRLVVEPLRATWAELRRRGLTGRLRTFDGWYNPRRVGHDSDAQISTHALGIAVDFDAAWNGYGVPRARMQIDMDVVRCFQECGWEWGGLWSDPWEDGMHFQWTDGLRGVAQPAYRDAMARVPASPVIPPAPTPPGPKPVADAPVVLVPDGQGGWRDVAGQRVTLPGGTVVNATDPQRLWIAER</sequence>
<proteinExistence type="predicted"/>
<dbReference type="SUPFAM" id="SSF55166">
    <property type="entry name" value="Hedgehog/DD-peptidase"/>
    <property type="match status" value="1"/>
</dbReference>
<dbReference type="EMBL" id="BMQN01000028">
    <property type="protein sequence ID" value="GGS10310.1"/>
    <property type="molecule type" value="Genomic_DNA"/>
</dbReference>
<feature type="domain" description="Peptidase M15C" evidence="1">
    <location>
        <begin position="119"/>
        <end position="180"/>
    </location>
</feature>